<reference evidence="1" key="1">
    <citation type="submission" date="2020-08" db="EMBL/GenBank/DDBJ databases">
        <authorList>
            <person name="Cejkova D."/>
            <person name="Kubasova T."/>
            <person name="Jahodarova E."/>
            <person name="Rychlik I."/>
        </authorList>
    </citation>
    <scope>NUCLEOTIDE SEQUENCE</scope>
    <source>
        <strain evidence="1">An420c</strain>
    </source>
</reference>
<dbReference type="AlphaFoldDB" id="A0A938X389"/>
<sequence length="113" mass="13326">MLVEKLLTMPGFIYEVSGNYYYLGKWICKMCTDTDASDCVMMYQMCRRAGEEPDTNLYFQKIRAYSDFALEVPYNPIRIREDMEALADHLTDSEREHLQGQIQNVEEDIQKYS</sequence>
<reference evidence="1" key="2">
    <citation type="journal article" date="2021" name="Sci. Rep.">
        <title>The distribution of antibiotic resistance genes in chicken gut microbiota commensals.</title>
        <authorList>
            <person name="Juricova H."/>
            <person name="Matiasovicova J."/>
            <person name="Kubasova T."/>
            <person name="Cejkova D."/>
            <person name="Rychlik I."/>
        </authorList>
    </citation>
    <scope>NUCLEOTIDE SEQUENCE</scope>
    <source>
        <strain evidence="1">An420c</strain>
    </source>
</reference>
<keyword evidence="2" id="KW-1185">Reference proteome</keyword>
<organism evidence="1 2">
    <name type="scientific">Mordavella massiliensis</name>
    <dbReference type="NCBI Taxonomy" id="1871024"/>
    <lineage>
        <taxon>Bacteria</taxon>
        <taxon>Bacillati</taxon>
        <taxon>Bacillota</taxon>
        <taxon>Clostridia</taxon>
        <taxon>Eubacteriales</taxon>
        <taxon>Clostridiaceae</taxon>
        <taxon>Mordavella</taxon>
    </lineage>
</organism>
<comment type="caution">
    <text evidence="1">The sequence shown here is derived from an EMBL/GenBank/DDBJ whole genome shotgun (WGS) entry which is preliminary data.</text>
</comment>
<accession>A0A938X389</accession>
<dbReference type="Proteomes" id="UP000713880">
    <property type="component" value="Unassembled WGS sequence"/>
</dbReference>
<name>A0A938X389_9CLOT</name>
<dbReference type="EMBL" id="JACJLV010000026">
    <property type="protein sequence ID" value="MBM6827188.1"/>
    <property type="molecule type" value="Genomic_DNA"/>
</dbReference>
<protein>
    <submittedName>
        <fullName evidence="1">Uncharacterized protein</fullName>
    </submittedName>
</protein>
<gene>
    <name evidence="1" type="ORF">H6A13_08800</name>
</gene>
<proteinExistence type="predicted"/>
<evidence type="ECO:0000313" key="1">
    <source>
        <dbReference type="EMBL" id="MBM6827188.1"/>
    </source>
</evidence>
<evidence type="ECO:0000313" key="2">
    <source>
        <dbReference type="Proteomes" id="UP000713880"/>
    </source>
</evidence>
<dbReference type="RefSeq" id="WP_204909225.1">
    <property type="nucleotide sequence ID" value="NZ_JACJLV010000026.1"/>
</dbReference>